<gene>
    <name evidence="2" type="ORF">RCC_02805</name>
</gene>
<organism evidence="2 3">
    <name type="scientific">Ramularia collo-cygni</name>
    <dbReference type="NCBI Taxonomy" id="112498"/>
    <lineage>
        <taxon>Eukaryota</taxon>
        <taxon>Fungi</taxon>
        <taxon>Dikarya</taxon>
        <taxon>Ascomycota</taxon>
        <taxon>Pezizomycotina</taxon>
        <taxon>Dothideomycetes</taxon>
        <taxon>Dothideomycetidae</taxon>
        <taxon>Mycosphaerellales</taxon>
        <taxon>Mycosphaerellaceae</taxon>
        <taxon>Ramularia</taxon>
    </lineage>
</organism>
<feature type="compositionally biased region" description="Low complexity" evidence="1">
    <location>
        <begin position="174"/>
        <end position="184"/>
    </location>
</feature>
<evidence type="ECO:0000256" key="1">
    <source>
        <dbReference type="SAM" id="MobiDB-lite"/>
    </source>
</evidence>
<proteinExistence type="predicted"/>
<dbReference type="Proteomes" id="UP000225277">
    <property type="component" value="Unassembled WGS sequence"/>
</dbReference>
<sequence length="192" mass="20571">MAETNKPLTLEGEPLFFDGLHNAWFENHHALASGSVANAYRQHFASSAPFILSDLLPTTLKRSNAKKVKHPNAGKMGTAGISGVSRKPHVKESHPGTFGTAGVSGVRRSNAVREKHPNAGGFGTAGVSGLHRTDGQKKERLGKNTQRREVDDMVMQGTMGSYLDSEGSRRSSRVARSSSSSPTSDLYADPPM</sequence>
<evidence type="ECO:0000313" key="2">
    <source>
        <dbReference type="EMBL" id="CZT16973.1"/>
    </source>
</evidence>
<dbReference type="EMBL" id="FJUY01000003">
    <property type="protein sequence ID" value="CZT16973.1"/>
    <property type="molecule type" value="Genomic_DNA"/>
</dbReference>
<feature type="region of interest" description="Disordered" evidence="1">
    <location>
        <begin position="69"/>
        <end position="192"/>
    </location>
</feature>
<dbReference type="GeneID" id="35598016"/>
<name>A0A2D3V986_9PEZI</name>
<accession>A0A2D3V986</accession>
<protein>
    <submittedName>
        <fullName evidence="2">Uncharacterized protein</fullName>
    </submittedName>
</protein>
<keyword evidence="3" id="KW-1185">Reference proteome</keyword>
<dbReference type="AlphaFoldDB" id="A0A2D3V986"/>
<feature type="compositionally biased region" description="Basic and acidic residues" evidence="1">
    <location>
        <begin position="131"/>
        <end position="151"/>
    </location>
</feature>
<reference evidence="2 3" key="1">
    <citation type="submission" date="2016-03" db="EMBL/GenBank/DDBJ databases">
        <authorList>
            <person name="Ploux O."/>
        </authorList>
    </citation>
    <scope>NUCLEOTIDE SEQUENCE [LARGE SCALE GENOMIC DNA]</scope>
    <source>
        <strain evidence="2 3">URUG2</strain>
    </source>
</reference>
<evidence type="ECO:0000313" key="3">
    <source>
        <dbReference type="Proteomes" id="UP000225277"/>
    </source>
</evidence>
<dbReference type="RefSeq" id="XP_023623866.1">
    <property type="nucleotide sequence ID" value="XM_023768098.1"/>
</dbReference>